<keyword evidence="1 3" id="KW-0853">WD repeat</keyword>
<feature type="repeat" description="WD" evidence="3">
    <location>
        <begin position="507"/>
        <end position="538"/>
    </location>
</feature>
<evidence type="ECO:0000256" key="5">
    <source>
        <dbReference type="SAM" id="SignalP"/>
    </source>
</evidence>
<dbReference type="CDD" id="cd00200">
    <property type="entry name" value="WD40"/>
    <property type="match status" value="1"/>
</dbReference>
<dbReference type="PROSITE" id="PS00678">
    <property type="entry name" value="WD_REPEATS_1"/>
    <property type="match status" value="5"/>
</dbReference>
<dbReference type="InterPro" id="IPR036322">
    <property type="entry name" value="WD40_repeat_dom_sf"/>
</dbReference>
<keyword evidence="2" id="KW-0677">Repeat</keyword>
<feature type="signal peptide" evidence="5">
    <location>
        <begin position="1"/>
        <end position="25"/>
    </location>
</feature>
<proteinExistence type="predicted"/>
<keyword evidence="5" id="KW-0732">Signal</keyword>
<dbReference type="InterPro" id="IPR029030">
    <property type="entry name" value="Caspase-like_dom_sf"/>
</dbReference>
<reference evidence="8" key="1">
    <citation type="submission" date="2019-02" db="EMBL/GenBank/DDBJ databases">
        <authorList>
            <person name="Gruber-Vodicka R. H."/>
            <person name="Seah K. B. B."/>
        </authorList>
    </citation>
    <scope>NUCLEOTIDE SEQUENCE</scope>
    <source>
        <strain evidence="8">BECK_M6</strain>
    </source>
</reference>
<feature type="repeat" description="WD" evidence="3">
    <location>
        <begin position="675"/>
        <end position="716"/>
    </location>
</feature>
<name>A0A450U7V6_9GAMM</name>
<feature type="repeat" description="WD" evidence="3">
    <location>
        <begin position="544"/>
        <end position="585"/>
    </location>
</feature>
<feature type="repeat" description="WD" evidence="3">
    <location>
        <begin position="759"/>
        <end position="793"/>
    </location>
</feature>
<dbReference type="Pfam" id="PF08308">
    <property type="entry name" value="PEGA"/>
    <property type="match status" value="1"/>
</dbReference>
<dbReference type="InterPro" id="IPR001680">
    <property type="entry name" value="WD40_rpt"/>
</dbReference>
<gene>
    <name evidence="8" type="ORF">BECKLFY1418A_GA0070994_100275</name>
</gene>
<evidence type="ECO:0000313" key="8">
    <source>
        <dbReference type="EMBL" id="VFJ87835.1"/>
    </source>
</evidence>
<dbReference type="PRINTS" id="PR00320">
    <property type="entry name" value="GPROTEINBRPT"/>
</dbReference>
<dbReference type="InterPro" id="IPR019775">
    <property type="entry name" value="WD40_repeat_CS"/>
</dbReference>
<dbReference type="InterPro" id="IPR011600">
    <property type="entry name" value="Pept_C14_caspase"/>
</dbReference>
<evidence type="ECO:0000256" key="4">
    <source>
        <dbReference type="SAM" id="MobiDB-lite"/>
    </source>
</evidence>
<feature type="chain" id="PRO_5019295609" evidence="5">
    <location>
        <begin position="26"/>
        <end position="793"/>
    </location>
</feature>
<dbReference type="PROSITE" id="PS00018">
    <property type="entry name" value="EF_HAND_1"/>
    <property type="match status" value="1"/>
</dbReference>
<feature type="region of interest" description="Disordered" evidence="4">
    <location>
        <begin position="287"/>
        <end position="315"/>
    </location>
</feature>
<dbReference type="PANTHER" id="PTHR22847">
    <property type="entry name" value="WD40 REPEAT PROTEIN"/>
    <property type="match status" value="1"/>
</dbReference>
<evidence type="ECO:0000256" key="3">
    <source>
        <dbReference type="PROSITE-ProRule" id="PRU00221"/>
    </source>
</evidence>
<dbReference type="InterPro" id="IPR018247">
    <property type="entry name" value="EF_Hand_1_Ca_BS"/>
</dbReference>
<feature type="repeat" description="WD" evidence="3">
    <location>
        <begin position="717"/>
        <end position="758"/>
    </location>
</feature>
<dbReference type="PROSITE" id="PS50294">
    <property type="entry name" value="WD_REPEATS_REGION"/>
    <property type="match status" value="7"/>
</dbReference>
<dbReference type="PANTHER" id="PTHR22847:SF637">
    <property type="entry name" value="WD REPEAT DOMAIN 5B"/>
    <property type="match status" value="1"/>
</dbReference>
<dbReference type="SUPFAM" id="SSF50978">
    <property type="entry name" value="WD40 repeat-like"/>
    <property type="match status" value="1"/>
</dbReference>
<dbReference type="SUPFAM" id="SSF52129">
    <property type="entry name" value="Caspase-like"/>
    <property type="match status" value="1"/>
</dbReference>
<evidence type="ECO:0000256" key="1">
    <source>
        <dbReference type="ARBA" id="ARBA00022574"/>
    </source>
</evidence>
<dbReference type="InterPro" id="IPR013229">
    <property type="entry name" value="PEGA"/>
</dbReference>
<feature type="compositionally biased region" description="Basic and acidic residues" evidence="4">
    <location>
        <begin position="302"/>
        <end position="315"/>
    </location>
</feature>
<feature type="repeat" description="WD" evidence="3">
    <location>
        <begin position="633"/>
        <end position="674"/>
    </location>
</feature>
<feature type="domain" description="Peptidase C14 caspase" evidence="6">
    <location>
        <begin position="47"/>
        <end position="190"/>
    </location>
</feature>
<dbReference type="InterPro" id="IPR020472">
    <property type="entry name" value="WD40_PAC1"/>
</dbReference>
<dbReference type="GO" id="GO:0004197">
    <property type="term" value="F:cysteine-type endopeptidase activity"/>
    <property type="evidence" value="ECO:0007669"/>
    <property type="project" value="InterPro"/>
</dbReference>
<dbReference type="Pfam" id="PF00400">
    <property type="entry name" value="WD40"/>
    <property type="match status" value="7"/>
</dbReference>
<dbReference type="Gene3D" id="2.130.10.10">
    <property type="entry name" value="YVTN repeat-like/Quinoprotein amine dehydrogenase"/>
    <property type="match status" value="4"/>
</dbReference>
<accession>A0A450U7V6</accession>
<evidence type="ECO:0000256" key="2">
    <source>
        <dbReference type="ARBA" id="ARBA00022737"/>
    </source>
</evidence>
<dbReference type="InterPro" id="IPR015943">
    <property type="entry name" value="WD40/YVTN_repeat-like_dom_sf"/>
</dbReference>
<organism evidence="8">
    <name type="scientific">Candidatus Kentrum sp. LFY</name>
    <dbReference type="NCBI Taxonomy" id="2126342"/>
    <lineage>
        <taxon>Bacteria</taxon>
        <taxon>Pseudomonadati</taxon>
        <taxon>Pseudomonadota</taxon>
        <taxon>Gammaproteobacteria</taxon>
        <taxon>Candidatus Kentrum</taxon>
    </lineage>
</organism>
<feature type="domain" description="PEGA" evidence="7">
    <location>
        <begin position="403"/>
        <end position="460"/>
    </location>
</feature>
<protein>
    <submittedName>
        <fullName evidence="8">WD domain-containing protein, G-beta repeat-containing protein</fullName>
    </submittedName>
</protein>
<sequence length="793" mass="86580">MNSKTRIILLCLLSGVALFPSFAPAADRGLQIVRTSAGEELLRYGKSHALLVGVSDYRWGSGWKDLDSIPGELDRVAEALSAVGFKEIIRVMDPDDDELRAAFENFKDEYGFDENNRLLFFFAGHGHTDQDGTGYLVPRDAPDPRRNRKGFLKKALAMSQILAWARQIKARHALFLFDSCFSGSVFRERSLPKEPPHITRLTARRVRQFITAGSADEPVPARSTFAPAFSDALAHGKGDLDGDGYVTGMELGLHLEAEVAKYTQQTPQFGKIDEYELSQGDFVFVLPKEPEPPKPKASQPKSDPKVRAADAARDSPVDRAMELEFWNGIKESQDPALYRAYVDKFPNGTFAVIAKNRIEVGWAKAPEAAVPITQHDPPITGSKMGTAPDGAFAHPTPLSKTARLIVRSNVFGDTVTIDGNPVGVSGPDIHTLAPGEHTIRVEKPGFETFETRVRIAAGGKAIVRARLLSTAPDYANWRVLWRIEAHLGGIEAHLGGNEVAICLDDCIRFSPDGRRLLSGSWDNALKLWDVASGEIIRTFPRNGADQHSSDVNSVAFSPDGRTVLSGSSDHTLKLWDVASSEEMRTLRGHSALVSSAAFSPNGRTVLSGSFDNTLKLWDVASGGEIRTFPKNGTNQHSAEVNSVAFSPDGRMVLSGSGDHILKLWDTGSGRAVRTFRGHSAWVSSVAFSPDGRRILSGSRDNTLKLWDVASGEEMRIFRGHSAEVNSVAFSPDGRMVLSGSRDNTLKLWNVASGEEIRTFREHSDEVKSVAFSPDGRRAASGDRDGVIILWGVE</sequence>
<dbReference type="GO" id="GO:0006508">
    <property type="term" value="P:proteolysis"/>
    <property type="evidence" value="ECO:0007669"/>
    <property type="project" value="InterPro"/>
</dbReference>
<dbReference type="SMART" id="SM00320">
    <property type="entry name" value="WD40"/>
    <property type="match status" value="7"/>
</dbReference>
<evidence type="ECO:0000259" key="6">
    <source>
        <dbReference type="Pfam" id="PF00656"/>
    </source>
</evidence>
<dbReference type="Gene3D" id="3.40.50.1460">
    <property type="match status" value="1"/>
</dbReference>
<dbReference type="EMBL" id="CAADFH010000002">
    <property type="protein sequence ID" value="VFJ87835.1"/>
    <property type="molecule type" value="Genomic_DNA"/>
</dbReference>
<dbReference type="Pfam" id="PF00656">
    <property type="entry name" value="Peptidase_C14"/>
    <property type="match status" value="1"/>
</dbReference>
<feature type="repeat" description="WD" evidence="3">
    <location>
        <begin position="586"/>
        <end position="627"/>
    </location>
</feature>
<dbReference type="PROSITE" id="PS50082">
    <property type="entry name" value="WD_REPEATS_2"/>
    <property type="match status" value="7"/>
</dbReference>
<evidence type="ECO:0000259" key="7">
    <source>
        <dbReference type="Pfam" id="PF08308"/>
    </source>
</evidence>
<dbReference type="AlphaFoldDB" id="A0A450U7V6"/>